<feature type="region of interest" description="Disordered" evidence="1">
    <location>
        <begin position="29"/>
        <end position="51"/>
    </location>
</feature>
<evidence type="ECO:0000256" key="1">
    <source>
        <dbReference type="SAM" id="MobiDB-lite"/>
    </source>
</evidence>
<organism evidence="2 3">
    <name type="scientific">Candidatus Methanoperedens nitratireducens</name>
    <dbReference type="NCBI Taxonomy" id="1392998"/>
    <lineage>
        <taxon>Archaea</taxon>
        <taxon>Methanobacteriati</taxon>
        <taxon>Methanobacteriota</taxon>
        <taxon>Stenosarchaea group</taxon>
        <taxon>Methanomicrobia</taxon>
        <taxon>Methanosarcinales</taxon>
        <taxon>ANME-2 cluster</taxon>
        <taxon>Candidatus Methanoperedentaceae</taxon>
        <taxon>Candidatus Methanoperedens</taxon>
    </lineage>
</organism>
<protein>
    <submittedName>
        <fullName evidence="2">Uncharacterized protein</fullName>
    </submittedName>
</protein>
<reference evidence="2 3" key="1">
    <citation type="submission" date="2015-09" db="EMBL/GenBank/DDBJ databases">
        <title>A metagenomics-based metabolic model of nitrate-dependent anaerobic oxidation of methane by Methanoperedens-like archaea.</title>
        <authorList>
            <person name="Arshad A."/>
            <person name="Speth D.R."/>
            <person name="De Graaf R.M."/>
            <person name="Op Den Camp H.J."/>
            <person name="Jetten M.S."/>
            <person name="Welte C.U."/>
        </authorList>
    </citation>
    <scope>NUCLEOTIDE SEQUENCE [LARGE SCALE GENOMIC DNA]</scope>
</reference>
<dbReference type="EMBL" id="LKCM01000258">
    <property type="protein sequence ID" value="KPQ42193.1"/>
    <property type="molecule type" value="Genomic_DNA"/>
</dbReference>
<sequence length="177" mass="20351">MKNIDFLKVFIKGTIKKLIMETDKQVEGNTGELQGTTREREGTAGNDEGNGKTVVDHILRTLRENDDAKKELYKVLRAETGINVEPYLEGLLGERQDKKTKLEDIDMPLREIAENVLQMTTDGYAPSQIASFLGIYPSQVSRILKEQDRWQNEIKDQARHQAAKKLPWFLRFVSRFI</sequence>
<comment type="caution">
    <text evidence="2">The sequence shown here is derived from an EMBL/GenBank/DDBJ whole genome shotgun (WGS) entry which is preliminary data.</text>
</comment>
<evidence type="ECO:0000313" key="3">
    <source>
        <dbReference type="Proteomes" id="UP000050360"/>
    </source>
</evidence>
<proteinExistence type="predicted"/>
<gene>
    <name evidence="2" type="ORF">MPEBLZ_03243</name>
</gene>
<dbReference type="Proteomes" id="UP000050360">
    <property type="component" value="Unassembled WGS sequence"/>
</dbReference>
<accession>A0A0P8DWZ8</accession>
<dbReference type="AlphaFoldDB" id="A0A0P8DWZ8"/>
<name>A0A0P8DWZ8_9EURY</name>
<evidence type="ECO:0000313" key="2">
    <source>
        <dbReference type="EMBL" id="KPQ42193.1"/>
    </source>
</evidence>